<keyword evidence="2" id="KW-1185">Reference proteome</keyword>
<organism evidence="1 2">
    <name type="scientific">Seiridium unicorne</name>
    <dbReference type="NCBI Taxonomy" id="138068"/>
    <lineage>
        <taxon>Eukaryota</taxon>
        <taxon>Fungi</taxon>
        <taxon>Dikarya</taxon>
        <taxon>Ascomycota</taxon>
        <taxon>Pezizomycotina</taxon>
        <taxon>Sordariomycetes</taxon>
        <taxon>Xylariomycetidae</taxon>
        <taxon>Amphisphaeriales</taxon>
        <taxon>Sporocadaceae</taxon>
        <taxon>Seiridium</taxon>
    </lineage>
</organism>
<dbReference type="InterPro" id="IPR010323">
    <property type="entry name" value="DUF924"/>
</dbReference>
<reference evidence="1 2" key="1">
    <citation type="journal article" date="2024" name="J. Plant Pathol.">
        <title>Sequence and assembly of the genome of Seiridium unicorne, isolate CBS 538.82, causal agent of cypress canker disease.</title>
        <authorList>
            <person name="Scali E."/>
            <person name="Rocca G.D."/>
            <person name="Danti R."/>
            <person name="Garbelotto M."/>
            <person name="Barberini S."/>
            <person name="Baroncelli R."/>
            <person name="Emiliani G."/>
        </authorList>
    </citation>
    <scope>NUCLEOTIDE SEQUENCE [LARGE SCALE GENOMIC DNA]</scope>
    <source>
        <strain evidence="1 2">BM-138-508</strain>
    </source>
</reference>
<protein>
    <submittedName>
        <fullName evidence="1">Uncharacterized protein</fullName>
    </submittedName>
</protein>
<evidence type="ECO:0000313" key="1">
    <source>
        <dbReference type="EMBL" id="KAK9425288.1"/>
    </source>
</evidence>
<dbReference type="EMBL" id="JARVKF010000021">
    <property type="protein sequence ID" value="KAK9425288.1"/>
    <property type="molecule type" value="Genomic_DNA"/>
</dbReference>
<dbReference type="InterPro" id="IPR011990">
    <property type="entry name" value="TPR-like_helical_dom_sf"/>
</dbReference>
<proteinExistence type="predicted"/>
<dbReference type="SUPFAM" id="SSF48452">
    <property type="entry name" value="TPR-like"/>
    <property type="match status" value="1"/>
</dbReference>
<accession>A0ABR2VEE0</accession>
<sequence length="295" mass="33687">MTVDLKSLLTPELFRFLVDTRIPFSKTEPIDLGEAIAAIFFEQRGGSDALRNKAWPTLKALSLLGLDGVPDLFQFLPPPDDTEFPLQALGLQLLLDQATRSLLKGVDTRWTYGYFAEIDLKYAKQLQALPAHLNPTSWSRWQDSVSINYFVFVRLWFGAPLVHHETAVELAVSFADETRKLVEQIFETRDPIRDQPEKRWDLYGFPTMLKNQGPTSPCSVADGAFWLACLMDVHKPPLDLYGRYPYNNAQLGRVDTPEEAEWMKKAEIFDTDPEVRRRIRQDVEAGKWTPLGEAD</sequence>
<comment type="caution">
    <text evidence="1">The sequence shown here is derived from an EMBL/GenBank/DDBJ whole genome shotgun (WGS) entry which is preliminary data.</text>
</comment>
<gene>
    <name evidence="1" type="ORF">SUNI508_13160</name>
</gene>
<dbReference type="Gene3D" id="1.25.40.10">
    <property type="entry name" value="Tetratricopeptide repeat domain"/>
    <property type="match status" value="1"/>
</dbReference>
<dbReference type="Pfam" id="PF06041">
    <property type="entry name" value="DUF924"/>
    <property type="match status" value="1"/>
</dbReference>
<evidence type="ECO:0000313" key="2">
    <source>
        <dbReference type="Proteomes" id="UP001408356"/>
    </source>
</evidence>
<dbReference type="Proteomes" id="UP001408356">
    <property type="component" value="Unassembled WGS sequence"/>
</dbReference>
<name>A0ABR2VEE0_9PEZI</name>